<evidence type="ECO:0000313" key="1">
    <source>
        <dbReference type="EMBL" id="SDG26119.1"/>
    </source>
</evidence>
<name>A0A1G7SUK5_RHOCA</name>
<reference evidence="1 2" key="1">
    <citation type="submission" date="2016-10" db="EMBL/GenBank/DDBJ databases">
        <authorList>
            <person name="de Groot N.N."/>
        </authorList>
    </citation>
    <scope>NUCLEOTIDE SEQUENCE [LARGE SCALE GENOMIC DNA]</scope>
    <source>
        <strain evidence="2">DSM 938 / 37b4</strain>
    </source>
</reference>
<organism evidence="1 2">
    <name type="scientific">Rhodobacter capsulatus</name>
    <name type="common">Rhodopseudomonas capsulata</name>
    <dbReference type="NCBI Taxonomy" id="1061"/>
    <lineage>
        <taxon>Bacteria</taxon>
        <taxon>Pseudomonadati</taxon>
        <taxon>Pseudomonadota</taxon>
        <taxon>Alphaproteobacteria</taxon>
        <taxon>Rhodobacterales</taxon>
        <taxon>Rhodobacter group</taxon>
        <taxon>Rhodobacter</taxon>
    </lineage>
</organism>
<dbReference type="Proteomes" id="UP000183812">
    <property type="component" value="Unassembled WGS sequence"/>
</dbReference>
<gene>
    <name evidence="1" type="ORF">SAMN04244550_03675</name>
</gene>
<protein>
    <submittedName>
        <fullName evidence="1">Uncharacterized protein</fullName>
    </submittedName>
</protein>
<accession>A0A1G7SUK5</accession>
<sequence>MIYIVVAACYALVSISEWPCHAPKEWRKRLHHNRYLVDVVLALSYFSQFIHHLAPGILA</sequence>
<evidence type="ECO:0000313" key="2">
    <source>
        <dbReference type="Proteomes" id="UP000183812"/>
    </source>
</evidence>
<dbReference type="RefSeq" id="WP_074556236.1">
    <property type="nucleotide sequence ID" value="NZ_CP119563.1"/>
</dbReference>
<dbReference type="EMBL" id="FNAY01000046">
    <property type="protein sequence ID" value="SDG26119.1"/>
    <property type="molecule type" value="Genomic_DNA"/>
</dbReference>
<proteinExistence type="predicted"/>
<dbReference type="AlphaFoldDB" id="A0A1G7SUK5"/>